<evidence type="ECO:0000256" key="6">
    <source>
        <dbReference type="ARBA" id="ARBA00023132"/>
    </source>
</evidence>
<dbReference type="PROSITE" id="PS51340">
    <property type="entry name" value="MOSC"/>
    <property type="match status" value="1"/>
</dbReference>
<dbReference type="GO" id="GO:0003824">
    <property type="term" value="F:catalytic activity"/>
    <property type="evidence" value="ECO:0007669"/>
    <property type="project" value="InterPro"/>
</dbReference>
<evidence type="ECO:0000256" key="1">
    <source>
        <dbReference type="ARBA" id="ARBA00004567"/>
    </source>
</evidence>
<dbReference type="GO" id="GO:0005643">
    <property type="term" value="C:nuclear pore"/>
    <property type="evidence" value="ECO:0007669"/>
    <property type="project" value="UniProtKB-SubCell"/>
</dbReference>
<keyword evidence="6" id="KW-0906">Nuclear pore complex</keyword>
<dbReference type="PANTHER" id="PTHR13257:SF0">
    <property type="entry name" value="NUCLEAR PORE COMPLEX PROTEIN NUP88"/>
    <property type="match status" value="1"/>
</dbReference>
<evidence type="ECO:0000256" key="9">
    <source>
        <dbReference type="SAM" id="MobiDB-lite"/>
    </source>
</evidence>
<feature type="coiled-coil region" evidence="8">
    <location>
        <begin position="670"/>
        <end position="718"/>
    </location>
</feature>
<protein>
    <recommendedName>
        <fullName evidence="10">MOSC domain-containing protein</fullName>
    </recommendedName>
</protein>
<accession>G7DSS0</accession>
<dbReference type="Proteomes" id="UP000009131">
    <property type="component" value="Unassembled WGS sequence"/>
</dbReference>
<gene>
    <name evidence="11" type="primary">Mo00272</name>
    <name evidence="11" type="ORF">E5Q_00272</name>
</gene>
<dbReference type="InParanoid" id="G7DSS0"/>
<dbReference type="AlphaFoldDB" id="G7DSS0"/>
<dbReference type="Pfam" id="PF03473">
    <property type="entry name" value="MOSC"/>
    <property type="match status" value="1"/>
</dbReference>
<dbReference type="PANTHER" id="PTHR13257">
    <property type="entry name" value="NUCLEOPORIN NUP84-RELATED"/>
    <property type="match status" value="1"/>
</dbReference>
<evidence type="ECO:0000256" key="5">
    <source>
        <dbReference type="ARBA" id="ARBA00023010"/>
    </source>
</evidence>
<keyword evidence="8" id="KW-0175">Coiled coil</keyword>
<keyword evidence="3" id="KW-0509">mRNA transport</keyword>
<dbReference type="RefSeq" id="XP_014570473.1">
    <property type="nucleotide sequence ID" value="XM_014714987.1"/>
</dbReference>
<dbReference type="InterPro" id="IPR005302">
    <property type="entry name" value="MoCF_Sase_C"/>
</dbReference>
<feature type="region of interest" description="Disordered" evidence="9">
    <location>
        <begin position="249"/>
        <end position="271"/>
    </location>
</feature>
<evidence type="ECO:0000256" key="4">
    <source>
        <dbReference type="ARBA" id="ARBA00022927"/>
    </source>
</evidence>
<dbReference type="Pfam" id="PF03476">
    <property type="entry name" value="MOSC_N"/>
    <property type="match status" value="1"/>
</dbReference>
<name>G7DSS0_MIXOS</name>
<keyword evidence="2" id="KW-0813">Transport</keyword>
<feature type="compositionally biased region" description="Polar residues" evidence="9">
    <location>
        <begin position="337"/>
        <end position="372"/>
    </location>
</feature>
<dbReference type="Pfam" id="PF10168">
    <property type="entry name" value="Nup88"/>
    <property type="match status" value="2"/>
</dbReference>
<feature type="compositionally biased region" description="Polar residues" evidence="9">
    <location>
        <begin position="249"/>
        <end position="259"/>
    </location>
</feature>
<dbReference type="GO" id="GO:0030151">
    <property type="term" value="F:molybdenum ion binding"/>
    <property type="evidence" value="ECO:0007669"/>
    <property type="project" value="InterPro"/>
</dbReference>
<evidence type="ECO:0000256" key="8">
    <source>
        <dbReference type="SAM" id="Coils"/>
    </source>
</evidence>
<dbReference type="GO" id="GO:0000055">
    <property type="term" value="P:ribosomal large subunit export from nucleus"/>
    <property type="evidence" value="ECO:0007669"/>
    <property type="project" value="InterPro"/>
</dbReference>
<evidence type="ECO:0000256" key="7">
    <source>
        <dbReference type="ARBA" id="ARBA00023242"/>
    </source>
</evidence>
<evidence type="ECO:0000313" key="12">
    <source>
        <dbReference type="Proteomes" id="UP000009131"/>
    </source>
</evidence>
<dbReference type="GO" id="GO:0006406">
    <property type="term" value="P:mRNA export from nucleus"/>
    <property type="evidence" value="ECO:0007669"/>
    <property type="project" value="TreeGrafter"/>
</dbReference>
<dbReference type="InterPro" id="IPR019321">
    <property type="entry name" value="Nucleoporin_Nup88"/>
</dbReference>
<dbReference type="SUPFAM" id="SSF141673">
    <property type="entry name" value="MOSC N-terminal domain-like"/>
    <property type="match status" value="1"/>
</dbReference>
<feature type="domain" description="MOSC" evidence="10">
    <location>
        <begin position="1077"/>
        <end position="1244"/>
    </location>
</feature>
<dbReference type="FunCoup" id="G7DSS0">
    <property type="interactions" value="17"/>
</dbReference>
<comment type="caution">
    <text evidence="11">The sequence shown here is derived from an EMBL/GenBank/DDBJ whole genome shotgun (WGS) entry which is preliminary data.</text>
</comment>
<feature type="compositionally biased region" description="Low complexity" evidence="9">
    <location>
        <begin position="50"/>
        <end position="68"/>
    </location>
</feature>
<evidence type="ECO:0000256" key="2">
    <source>
        <dbReference type="ARBA" id="ARBA00022448"/>
    </source>
</evidence>
<dbReference type="GO" id="GO:0006606">
    <property type="term" value="P:protein import into nucleus"/>
    <property type="evidence" value="ECO:0007669"/>
    <property type="project" value="TreeGrafter"/>
</dbReference>
<feature type="region of interest" description="Disordered" evidence="9">
    <location>
        <begin position="337"/>
        <end position="391"/>
    </location>
</feature>
<dbReference type="OMA" id="ADSECAH"/>
<evidence type="ECO:0000259" key="10">
    <source>
        <dbReference type="PROSITE" id="PS51340"/>
    </source>
</evidence>
<dbReference type="GO" id="GO:0000056">
    <property type="term" value="P:ribosomal small subunit export from nucleus"/>
    <property type="evidence" value="ECO:0007669"/>
    <property type="project" value="InterPro"/>
</dbReference>
<keyword evidence="5" id="KW-0811">Translocation</keyword>
<feature type="region of interest" description="Disordered" evidence="9">
    <location>
        <begin position="36"/>
        <end position="94"/>
    </location>
</feature>
<dbReference type="GO" id="GO:0017056">
    <property type="term" value="F:structural constituent of nuclear pore"/>
    <property type="evidence" value="ECO:0007669"/>
    <property type="project" value="InterPro"/>
</dbReference>
<dbReference type="OrthoDB" id="341482at2759"/>
<dbReference type="STRING" id="764103.G7DSS0"/>
<dbReference type="InterPro" id="IPR037700">
    <property type="entry name" value="NUP88/NUP82"/>
</dbReference>
<sequence length="1255" mass="138925">MASSSHSWTEALAAHPVFDPVTSTVSSAQADVPIELATPRSSAKSPFPASPGLSPIGSPSGSGSGLPSWTRSASHRGPSQAAAVTPDASRQGHRQRMAIIRDSELLVAVGNQLRLTSLSEIKSHASSSRPPSPCKRSSYKTLTSDLLTFEIDVLVPSPNGRLLAVVGESQLVVLVLPRLGWASRVSADIPCRAVPVGAYHHGPQGSARIARAIWHPWGDNQSTMLVLTADAILREYDLSRDHQDPVQTLDFSSATLTPSKNRRGRPDGRFSGEEPEAYIAVSLALGAHDAQDWSPLTLYCLMQNGDIYAVAPYLPQRAQIPLRYLADLSAHVTAQMRTAETPQKRATMQAQSSYVRSLEKQSQATSVSTLSSTRDEPTVQLHPPEDLPRRHMTRQGPFLLQPEPLELSVHSEDSSIDCFACDFLFARHSLAAPKQTAHPVSLGVFVIVFTDGKIDVCIETEPIQASWSIPQDTDLPALTVYETIKVETVPVKGNHSIASLTRDPLYDDTIYVQHSLGAHCLVLGTWIRPLMLAMAGEASEVAKTIRQDTPTDVVCILRTSASSAHEMELDALLLINDVYLGYSLLMMTRALQCVALELSIRLAAEMGYADELPPLTDGTHEPGAYISLVAKPTFRPPELLSAARGLPSSTRMIVPPSQKGRDLQITPETLQFLGKAVEQLRREIRDLVAAANVVQARLELQMRELSRQLSKLEQARQRMLPSTTRSANAEERLSRCAKVQADIMERADRMLQRLMDHHQPMISTYERQWFQELDRLEREISIDGTGSGRSLVDRVAKLETQVAVVRSQLTHVDGRQKQSEYLAEDQKREIYSQLATNSEILDQVQLKASKLADSECAHIHLMVTRPHALTLPDLQQEDLVVVSLCLLAFVILLWRRSTAPRTTPAADTIDGHDAIVRQLYNDRVTIARLRVYPIKSCRGFDVEREWPFTEQGLEYDRNWMIVDLEKNKQLSARDDRGIKLVRVMPLIVPDAQSPFGGELKITFLDAADAESFSVPLRPTDETLAQWNILEGFDLWGDSCEGVIVQSLAQMTDLNAKSPSELLSAFVGRPVKLVMKTAKLRRMAADIPLDPNSLEYPGGGVVRYPDFAPFLICSTASIADSEAHVHAHAAKGSEWAAPQSKRLLVERFRPNVIVQGVSVPWGEDHWLESTIGDQGRFYTPLRCPRCMFPNVDVESGIRDKQMPNNAMRKYRIVEAASKGTYCFGMYMIPARAAGILRLGDEVKVTRAKWNPEYQKE</sequence>
<dbReference type="InterPro" id="IPR005303">
    <property type="entry name" value="MOCOS_middle"/>
</dbReference>
<dbReference type="GO" id="GO:0030170">
    <property type="term" value="F:pyridoxal phosphate binding"/>
    <property type="evidence" value="ECO:0007669"/>
    <property type="project" value="InterPro"/>
</dbReference>
<comment type="subcellular location">
    <subcellularLocation>
        <location evidence="1">Nucleus</location>
        <location evidence="1">Nuclear pore complex</location>
    </subcellularLocation>
</comment>
<evidence type="ECO:0000313" key="11">
    <source>
        <dbReference type="EMBL" id="GAA93628.1"/>
    </source>
</evidence>
<keyword evidence="7" id="KW-0539">Nucleus</keyword>
<keyword evidence="4" id="KW-0653">Protein transport</keyword>
<reference evidence="11 12" key="2">
    <citation type="journal article" date="2012" name="Open Biol.">
        <title>Characteristics of nucleosomes and linker DNA regions on the genome of the basidiomycete Mixia osmundae revealed by mono- and dinucleosome mapping.</title>
        <authorList>
            <person name="Nishida H."/>
            <person name="Kondo S."/>
            <person name="Matsumoto T."/>
            <person name="Suzuki Y."/>
            <person name="Yoshikawa H."/>
            <person name="Taylor T.D."/>
            <person name="Sugiyama J."/>
        </authorList>
    </citation>
    <scope>NUCLEOTIDE SEQUENCE [LARGE SCALE GENOMIC DNA]</scope>
    <source>
        <strain evidence="12">CBS 9802 / IAM 14324 / JCM 22182 / KY 12970</strain>
    </source>
</reference>
<evidence type="ECO:0000256" key="3">
    <source>
        <dbReference type="ARBA" id="ARBA00022816"/>
    </source>
</evidence>
<proteinExistence type="predicted"/>
<organism evidence="11 12">
    <name type="scientific">Mixia osmundae (strain CBS 9802 / IAM 14324 / JCM 22182 / KY 12970)</name>
    <dbReference type="NCBI Taxonomy" id="764103"/>
    <lineage>
        <taxon>Eukaryota</taxon>
        <taxon>Fungi</taxon>
        <taxon>Dikarya</taxon>
        <taxon>Basidiomycota</taxon>
        <taxon>Pucciniomycotina</taxon>
        <taxon>Mixiomycetes</taxon>
        <taxon>Mixiales</taxon>
        <taxon>Mixiaceae</taxon>
        <taxon>Mixia</taxon>
    </lineage>
</organism>
<dbReference type="HOGENOM" id="CLU_006117_0_0_1"/>
<keyword evidence="12" id="KW-1185">Reference proteome</keyword>
<dbReference type="EMBL" id="BABT02000008">
    <property type="protein sequence ID" value="GAA93628.1"/>
    <property type="molecule type" value="Genomic_DNA"/>
</dbReference>
<feature type="compositionally biased region" description="Basic and acidic residues" evidence="9">
    <location>
        <begin position="373"/>
        <end position="389"/>
    </location>
</feature>
<reference evidence="11 12" key="1">
    <citation type="journal article" date="2011" name="J. Gen. Appl. Microbiol.">
        <title>Draft genome sequencing of the enigmatic basidiomycete Mixia osmundae.</title>
        <authorList>
            <person name="Nishida H."/>
            <person name="Nagatsuka Y."/>
            <person name="Sugiyama J."/>
        </authorList>
    </citation>
    <scope>NUCLEOTIDE SEQUENCE [LARGE SCALE GENOMIC DNA]</scope>
    <source>
        <strain evidence="12">CBS 9802 / IAM 14324 / JCM 22182 / KY 12970</strain>
    </source>
</reference>
<dbReference type="eggNOG" id="KOG2362">
    <property type="taxonomic scope" value="Eukaryota"/>
</dbReference>